<comment type="caution">
    <text evidence="3">The sequence shown here is derived from an EMBL/GenBank/DDBJ whole genome shotgun (WGS) entry which is preliminary data.</text>
</comment>
<reference evidence="3 4" key="1">
    <citation type="journal article" date="2023" name="Nat. Commun.">
        <title>Origin of minicircular mitochondrial genomes in red algae.</title>
        <authorList>
            <person name="Lee Y."/>
            <person name="Cho C.H."/>
            <person name="Lee Y.M."/>
            <person name="Park S.I."/>
            <person name="Yang J.H."/>
            <person name="West J.A."/>
            <person name="Bhattacharya D."/>
            <person name="Yoon H.S."/>
        </authorList>
    </citation>
    <scope>NUCLEOTIDE SEQUENCE [LARGE SCALE GENOMIC DNA]</scope>
    <source>
        <strain evidence="3 4">CCMP1338</strain>
        <tissue evidence="3">Whole cell</tissue>
    </source>
</reference>
<dbReference type="EMBL" id="JAMWBK010000009">
    <property type="protein sequence ID" value="KAJ8902287.1"/>
    <property type="molecule type" value="Genomic_DNA"/>
</dbReference>
<dbReference type="InterPro" id="IPR003121">
    <property type="entry name" value="SWIB_MDM2_domain"/>
</dbReference>
<dbReference type="Gene3D" id="1.10.245.10">
    <property type="entry name" value="SWIB/MDM2 domain"/>
    <property type="match status" value="1"/>
</dbReference>
<evidence type="ECO:0000313" key="4">
    <source>
        <dbReference type="Proteomes" id="UP001157974"/>
    </source>
</evidence>
<proteinExistence type="predicted"/>
<dbReference type="AlphaFoldDB" id="A0AAV8UMB3"/>
<gene>
    <name evidence="3" type="ORF">NDN08_006694</name>
</gene>
<feature type="domain" description="DM2" evidence="2">
    <location>
        <begin position="229"/>
        <end position="297"/>
    </location>
</feature>
<dbReference type="Pfam" id="PF02201">
    <property type="entry name" value="SWIB"/>
    <property type="match status" value="1"/>
</dbReference>
<name>A0AAV8UMB3_9RHOD</name>
<protein>
    <recommendedName>
        <fullName evidence="2">DM2 domain-containing protein</fullName>
    </recommendedName>
</protein>
<dbReference type="Proteomes" id="UP001157974">
    <property type="component" value="Unassembled WGS sequence"/>
</dbReference>
<evidence type="ECO:0000259" key="2">
    <source>
        <dbReference type="Pfam" id="PF02201"/>
    </source>
</evidence>
<evidence type="ECO:0000256" key="1">
    <source>
        <dbReference type="SAM" id="MobiDB-lite"/>
    </source>
</evidence>
<dbReference type="SUPFAM" id="SSF47592">
    <property type="entry name" value="SWIB/MDM2 domain"/>
    <property type="match status" value="1"/>
</dbReference>
<accession>A0AAV8UMB3</accession>
<organism evidence="3 4">
    <name type="scientific">Rhodosorus marinus</name>
    <dbReference type="NCBI Taxonomy" id="101924"/>
    <lineage>
        <taxon>Eukaryota</taxon>
        <taxon>Rhodophyta</taxon>
        <taxon>Stylonematophyceae</taxon>
        <taxon>Stylonematales</taxon>
        <taxon>Stylonemataceae</taxon>
        <taxon>Rhodosorus</taxon>
    </lineage>
</organism>
<feature type="region of interest" description="Disordered" evidence="1">
    <location>
        <begin position="1"/>
        <end position="51"/>
    </location>
</feature>
<sequence>MSGEGGEVPVKRKRGRPPGSKTGTGASARKAAALRAEKAEAAQAAAHSGPGDVVAPGHMVNMNNAYRSEEALIQNNELFAKVMDAHADLDERIARKLEDAKEAVSDAGPIFEKVLQLVISSTIHHSNMQHVTPSFSLLIQGYLVEDEDGAESGLASAQKSLLRGGNQSRLSHFLRRVIVELDENLYVEENLVEWNKAADQHPFDALELTKPFTEPTMARIIIEIENVPERFQLTQELKTIVPLKYETASKKDTFAKAWKYVEEHNLMVSSSAGDSVKLDDNLRKLMAVNETVETVTAMDFLAEVKSNLLRIEPIELSHKINESSDELEDVTAVNIKTYVVENSRSPVDALASKGMSDTEQGVIMQYRNKSYEYLEQVSLHRRRLELFENFANDPNGVINSLVMLKTKDEKAGRFAPSKSLDGEERRKDVFKAPWMEEIVTRIDLKNAFSQATKDTERIAEERAKRQKES</sequence>
<evidence type="ECO:0000313" key="3">
    <source>
        <dbReference type="EMBL" id="KAJ8902287.1"/>
    </source>
</evidence>
<dbReference type="InterPro" id="IPR036885">
    <property type="entry name" value="SWIB_MDM2_dom_sf"/>
</dbReference>
<keyword evidence="4" id="KW-1185">Reference proteome</keyword>